<dbReference type="RefSeq" id="WP_138527041.1">
    <property type="nucleotide sequence ID" value="NZ_SWDV01000141.1"/>
</dbReference>
<feature type="non-terminal residue" evidence="2">
    <location>
        <position position="1"/>
    </location>
</feature>
<accession>A0A5R9QK44</accession>
<dbReference type="Proteomes" id="UP000306635">
    <property type="component" value="Unassembled WGS sequence"/>
</dbReference>
<dbReference type="GO" id="GO:0016740">
    <property type="term" value="F:transferase activity"/>
    <property type="evidence" value="ECO:0007669"/>
    <property type="project" value="UniProtKB-KW"/>
</dbReference>
<proteinExistence type="predicted"/>
<dbReference type="EMBL" id="SWDV01000141">
    <property type="protein sequence ID" value="TLX69455.1"/>
    <property type="molecule type" value="Genomic_DNA"/>
</dbReference>
<evidence type="ECO:0000313" key="3">
    <source>
        <dbReference type="Proteomes" id="UP000306635"/>
    </source>
</evidence>
<dbReference type="InterPro" id="IPR007345">
    <property type="entry name" value="Polysacch_pyruvyl_Trfase"/>
</dbReference>
<keyword evidence="2" id="KW-0808">Transferase</keyword>
<evidence type="ECO:0000259" key="1">
    <source>
        <dbReference type="Pfam" id="PF04230"/>
    </source>
</evidence>
<name>A0A5R9QK44_9PSED</name>
<keyword evidence="3" id="KW-1185">Reference proteome</keyword>
<dbReference type="Pfam" id="PF04230">
    <property type="entry name" value="PS_pyruv_trans"/>
    <property type="match status" value="1"/>
</dbReference>
<evidence type="ECO:0000313" key="2">
    <source>
        <dbReference type="EMBL" id="TLX69455.1"/>
    </source>
</evidence>
<organism evidence="2 3">
    <name type="scientific">Pseudomonas nicosulfuronedens</name>
    <dbReference type="NCBI Taxonomy" id="2571105"/>
    <lineage>
        <taxon>Bacteria</taxon>
        <taxon>Pseudomonadati</taxon>
        <taxon>Pseudomonadota</taxon>
        <taxon>Gammaproteobacteria</taxon>
        <taxon>Pseudomonadales</taxon>
        <taxon>Pseudomonadaceae</taxon>
        <taxon>Pseudomonas</taxon>
    </lineage>
</organism>
<dbReference type="AlphaFoldDB" id="A0A5R9QK44"/>
<reference evidence="2 3" key="1">
    <citation type="submission" date="2019-04" db="EMBL/GenBank/DDBJ databases">
        <authorList>
            <person name="Li M."/>
        </authorList>
    </citation>
    <scope>NUCLEOTIDE SEQUENCE [LARGE SCALE GENOMIC DNA]</scope>
    <source>
        <strain evidence="2 3">LAM1902</strain>
    </source>
</reference>
<sequence length="116" mass="13193">YNINSEKIHHCHPQPLTPSDLKSHISEADIVIAHRLHANIIAYSLGIPSIGLNWDSKVKSFFTAVQRLDYYLDDLAPTAENIIELVEGALKLKPEFLHETLNKKIDEEISSHLKRN</sequence>
<dbReference type="OrthoDB" id="1814359at2"/>
<comment type="caution">
    <text evidence="2">The sequence shown here is derived from an EMBL/GenBank/DDBJ whole genome shotgun (WGS) entry which is preliminary data.</text>
</comment>
<gene>
    <name evidence="2" type="ORF">FAS41_30795</name>
</gene>
<feature type="domain" description="Polysaccharide pyruvyl transferase" evidence="1">
    <location>
        <begin position="10"/>
        <end position="56"/>
    </location>
</feature>
<protein>
    <submittedName>
        <fullName evidence="2">Polysaccharide pyruvyl transferase family protein</fullName>
    </submittedName>
</protein>